<keyword evidence="2" id="KW-0378">Hydrolase</keyword>
<proteinExistence type="predicted"/>
<dbReference type="InterPro" id="IPR029058">
    <property type="entry name" value="AB_hydrolase_fold"/>
</dbReference>
<dbReference type="GO" id="GO:0016787">
    <property type="term" value="F:hydrolase activity"/>
    <property type="evidence" value="ECO:0007669"/>
    <property type="project" value="UniProtKB-KW"/>
</dbReference>
<feature type="domain" description="AB hydrolase-1" evidence="1">
    <location>
        <begin position="73"/>
        <end position="315"/>
    </location>
</feature>
<organism evidence="2 3">
    <name type="scientific">Azohydromonas caseinilytica</name>
    <dbReference type="NCBI Taxonomy" id="2728836"/>
    <lineage>
        <taxon>Bacteria</taxon>
        <taxon>Pseudomonadati</taxon>
        <taxon>Pseudomonadota</taxon>
        <taxon>Betaproteobacteria</taxon>
        <taxon>Burkholderiales</taxon>
        <taxon>Sphaerotilaceae</taxon>
        <taxon>Azohydromonas</taxon>
    </lineage>
</organism>
<dbReference type="RefSeq" id="WP_169163261.1">
    <property type="nucleotide sequence ID" value="NZ_JABBFW010000031.1"/>
</dbReference>
<evidence type="ECO:0000313" key="2">
    <source>
        <dbReference type="EMBL" id="NML18363.1"/>
    </source>
</evidence>
<accession>A0A848FJE8</accession>
<name>A0A848FJE8_9BURK</name>
<dbReference type="AlphaFoldDB" id="A0A848FJE8"/>
<reference evidence="2 3" key="1">
    <citation type="submission" date="2020-04" db="EMBL/GenBank/DDBJ databases">
        <title>Azohydromonas sp. isolated from soil.</title>
        <authorList>
            <person name="Dahal R.H."/>
        </authorList>
    </citation>
    <scope>NUCLEOTIDE SEQUENCE [LARGE SCALE GENOMIC DNA]</scope>
    <source>
        <strain evidence="2 3">G-1-1-14</strain>
    </source>
</reference>
<dbReference type="PRINTS" id="PR00412">
    <property type="entry name" value="EPOXHYDRLASE"/>
</dbReference>
<gene>
    <name evidence="2" type="ORF">HHL10_25670</name>
</gene>
<evidence type="ECO:0000259" key="1">
    <source>
        <dbReference type="Pfam" id="PF00561"/>
    </source>
</evidence>
<dbReference type="EMBL" id="JABBFW010000031">
    <property type="protein sequence ID" value="NML18363.1"/>
    <property type="molecule type" value="Genomic_DNA"/>
</dbReference>
<dbReference type="InterPro" id="IPR000639">
    <property type="entry name" value="Epox_hydrolase-like"/>
</dbReference>
<dbReference type="Proteomes" id="UP000574067">
    <property type="component" value="Unassembled WGS sequence"/>
</dbReference>
<dbReference type="PANTHER" id="PTHR43798">
    <property type="entry name" value="MONOACYLGLYCEROL LIPASE"/>
    <property type="match status" value="1"/>
</dbReference>
<dbReference type="InterPro" id="IPR050266">
    <property type="entry name" value="AB_hydrolase_sf"/>
</dbReference>
<protein>
    <submittedName>
        <fullName evidence="2">Alpha/beta hydrolase</fullName>
    </submittedName>
</protein>
<dbReference type="Pfam" id="PF00561">
    <property type="entry name" value="Abhydrolase_1"/>
    <property type="match status" value="1"/>
</dbReference>
<sequence length="361" mass="39263">MKRTHPMTIGMTARSTSKLVPGLIAAATVLGTSFLVTRAMTRKAEAENPPQGQFVTAGGVRLHYTVHGDAAHPPLVLLHGNGASATEMEISGLVDLAARHFRVYAFDRPGYGHSERPTHGHSYTPEAQARLFLEALRTLGVERPIVLGHSWGSMVAFAMGLAEPEALRALVLVSGYYTPSLRLDSPLMGLPALPVLGPLLRHTISPLLSRAIWPLMTRRIFAPRPVTENFKKRYPTWMSLRPGTLQASAAESGMMIWEGIKQRRHESKLSVPTVIVAGEADLLVITRWQSQRLADRLPQSRLHVVPGEGHMVHHTATPAVMEAIAEAWHISKPLVTTSSSLAEAALAPVQELHGGRAQRAA</sequence>
<dbReference type="PRINTS" id="PR00111">
    <property type="entry name" value="ABHYDROLASE"/>
</dbReference>
<comment type="caution">
    <text evidence="2">The sequence shown here is derived from an EMBL/GenBank/DDBJ whole genome shotgun (WGS) entry which is preliminary data.</text>
</comment>
<evidence type="ECO:0000313" key="3">
    <source>
        <dbReference type="Proteomes" id="UP000574067"/>
    </source>
</evidence>
<dbReference type="InterPro" id="IPR000073">
    <property type="entry name" value="AB_hydrolase_1"/>
</dbReference>
<keyword evidence="3" id="KW-1185">Reference proteome</keyword>
<dbReference type="Gene3D" id="3.40.50.1820">
    <property type="entry name" value="alpha/beta hydrolase"/>
    <property type="match status" value="1"/>
</dbReference>
<dbReference type="SUPFAM" id="SSF53474">
    <property type="entry name" value="alpha/beta-Hydrolases"/>
    <property type="match status" value="1"/>
</dbReference>